<sequence length="280" mass="31733">MTSNACQATLPEDVMGYIIMFICDSQGLAAASLLCRHFRHRARERYLEIPHRFLPLEQEWDFRLTDDETSSEFSDVKDTHSDVKAELRGTARKSKYGLEMTDVDADAEVWGWSELSPFEWGGEMSIEVCVKYNQLLEGSPVFDFAKQGSYTDYTMIMEIDEVYLCNDGITAGILFGIGRGDARDGPKYIIAGEFDLNAWTHVIVTAKGRFMRIYKNGELAGELDKGWEPRVITRGMHYIGKSVDSPLDSPLDGSLKYLRIYEKALSSTEIRALYNANNNK</sequence>
<dbReference type="SUPFAM" id="SSF49899">
    <property type="entry name" value="Concanavalin A-like lectins/glucanases"/>
    <property type="match status" value="1"/>
</dbReference>
<dbReference type="EMBL" id="BRXY01000433">
    <property type="protein sequence ID" value="GMH94645.1"/>
    <property type="molecule type" value="Genomic_DNA"/>
</dbReference>
<accession>A0A9W7BYD1</accession>
<dbReference type="Proteomes" id="UP001165085">
    <property type="component" value="Unassembled WGS sequence"/>
</dbReference>
<gene>
    <name evidence="1" type="ORF">TrST_g5785</name>
</gene>
<proteinExistence type="predicted"/>
<keyword evidence="2" id="KW-1185">Reference proteome</keyword>
<dbReference type="OrthoDB" id="1602884at2759"/>
<organism evidence="1 2">
    <name type="scientific">Triparma strigata</name>
    <dbReference type="NCBI Taxonomy" id="1606541"/>
    <lineage>
        <taxon>Eukaryota</taxon>
        <taxon>Sar</taxon>
        <taxon>Stramenopiles</taxon>
        <taxon>Ochrophyta</taxon>
        <taxon>Bolidophyceae</taxon>
        <taxon>Parmales</taxon>
        <taxon>Triparmaceae</taxon>
        <taxon>Triparma</taxon>
    </lineage>
</organism>
<evidence type="ECO:0000313" key="1">
    <source>
        <dbReference type="EMBL" id="GMH94645.1"/>
    </source>
</evidence>
<dbReference type="Pfam" id="PF13385">
    <property type="entry name" value="Laminin_G_3"/>
    <property type="match status" value="1"/>
</dbReference>
<reference evidence="2" key="1">
    <citation type="journal article" date="2023" name="Commun. Biol.">
        <title>Genome analysis of Parmales, the sister group of diatoms, reveals the evolutionary specialization of diatoms from phago-mixotrophs to photoautotrophs.</title>
        <authorList>
            <person name="Ban H."/>
            <person name="Sato S."/>
            <person name="Yoshikawa S."/>
            <person name="Yamada K."/>
            <person name="Nakamura Y."/>
            <person name="Ichinomiya M."/>
            <person name="Sato N."/>
            <person name="Blanc-Mathieu R."/>
            <person name="Endo H."/>
            <person name="Kuwata A."/>
            <person name="Ogata H."/>
        </authorList>
    </citation>
    <scope>NUCLEOTIDE SEQUENCE [LARGE SCALE GENOMIC DNA]</scope>
    <source>
        <strain evidence="2">NIES 3701</strain>
    </source>
</reference>
<dbReference type="AlphaFoldDB" id="A0A9W7BYD1"/>
<dbReference type="InterPro" id="IPR036047">
    <property type="entry name" value="F-box-like_dom_sf"/>
</dbReference>
<protein>
    <recommendedName>
        <fullName evidence="3">F-box domain-containing protein</fullName>
    </recommendedName>
</protein>
<dbReference type="InterPro" id="IPR013320">
    <property type="entry name" value="ConA-like_dom_sf"/>
</dbReference>
<name>A0A9W7BYD1_9STRA</name>
<dbReference type="SUPFAM" id="SSF81383">
    <property type="entry name" value="F-box domain"/>
    <property type="match status" value="1"/>
</dbReference>
<evidence type="ECO:0000313" key="2">
    <source>
        <dbReference type="Proteomes" id="UP001165085"/>
    </source>
</evidence>
<comment type="caution">
    <text evidence="1">The sequence shown here is derived from an EMBL/GenBank/DDBJ whole genome shotgun (WGS) entry which is preliminary data.</text>
</comment>
<dbReference type="Gene3D" id="2.60.120.200">
    <property type="match status" value="1"/>
</dbReference>
<evidence type="ECO:0008006" key="3">
    <source>
        <dbReference type="Google" id="ProtNLM"/>
    </source>
</evidence>